<dbReference type="RefSeq" id="WP_143161101.1">
    <property type="nucleotide sequence ID" value="NZ_FQXE01000018.1"/>
</dbReference>
<dbReference type="InterPro" id="IPR025587">
    <property type="entry name" value="DUF4351"/>
</dbReference>
<evidence type="ECO:0000259" key="1">
    <source>
        <dbReference type="Pfam" id="PF14261"/>
    </source>
</evidence>
<sequence length="73" mass="8520">MLTTHSKKDWGYQWRQEGQQEGVANMLERQMTRKFGSLPESVRQRLRQASAEQLEAWSLNVLDAAHLEDVFDS</sequence>
<reference evidence="2 3" key="1">
    <citation type="submission" date="2016-11" db="EMBL/GenBank/DDBJ databases">
        <authorList>
            <person name="Jaros S."/>
            <person name="Januszkiewicz K."/>
            <person name="Wedrychowicz H."/>
        </authorList>
    </citation>
    <scope>NUCLEOTIDE SEQUENCE [LARGE SCALE GENOMIC DNA]</scope>
    <source>
        <strain evidence="2 3">CGMCC 1.10190</strain>
    </source>
</reference>
<feature type="domain" description="DUF4351" evidence="1">
    <location>
        <begin position="16"/>
        <end position="70"/>
    </location>
</feature>
<organism evidence="2 3">
    <name type="scientific">Pollutimonas bauzanensis</name>
    <dbReference type="NCBI Taxonomy" id="658167"/>
    <lineage>
        <taxon>Bacteria</taxon>
        <taxon>Pseudomonadati</taxon>
        <taxon>Pseudomonadota</taxon>
        <taxon>Betaproteobacteria</taxon>
        <taxon>Burkholderiales</taxon>
        <taxon>Alcaligenaceae</taxon>
        <taxon>Pollutimonas</taxon>
    </lineage>
</organism>
<evidence type="ECO:0000313" key="3">
    <source>
        <dbReference type="Proteomes" id="UP000184226"/>
    </source>
</evidence>
<evidence type="ECO:0000313" key="2">
    <source>
        <dbReference type="EMBL" id="SHI27121.1"/>
    </source>
</evidence>
<protein>
    <recommendedName>
        <fullName evidence="1">DUF4351 domain-containing protein</fullName>
    </recommendedName>
</protein>
<proteinExistence type="predicted"/>
<gene>
    <name evidence="2" type="ORF">SAMN04488135_1188</name>
</gene>
<dbReference type="OrthoDB" id="8689758at2"/>
<name>A0A1M5ZSD5_9BURK</name>
<dbReference type="AlphaFoldDB" id="A0A1M5ZSD5"/>
<dbReference type="EMBL" id="FQXE01000018">
    <property type="protein sequence ID" value="SHI27121.1"/>
    <property type="molecule type" value="Genomic_DNA"/>
</dbReference>
<dbReference type="PANTHER" id="PTHR35586:SF1">
    <property type="entry name" value="SLL1691 PROTEIN"/>
    <property type="match status" value="1"/>
</dbReference>
<dbReference type="STRING" id="658167.SAMN04488135_1188"/>
<dbReference type="PANTHER" id="PTHR35586">
    <property type="entry name" value="SLL1691 PROTEIN"/>
    <property type="match status" value="1"/>
</dbReference>
<accession>A0A1M5ZSD5</accession>
<keyword evidence="3" id="KW-1185">Reference proteome</keyword>
<dbReference type="Pfam" id="PF14261">
    <property type="entry name" value="DUF4351"/>
    <property type="match status" value="1"/>
</dbReference>
<dbReference type="Proteomes" id="UP000184226">
    <property type="component" value="Unassembled WGS sequence"/>
</dbReference>